<dbReference type="Gene3D" id="3.80.10.10">
    <property type="entry name" value="Ribonuclease Inhibitor"/>
    <property type="match status" value="1"/>
</dbReference>
<dbReference type="Proteomes" id="UP000663853">
    <property type="component" value="Unassembled WGS sequence"/>
</dbReference>
<dbReference type="EMBL" id="CAJMXA010002981">
    <property type="protein sequence ID" value="CAE6489747.1"/>
    <property type="molecule type" value="Genomic_DNA"/>
</dbReference>
<sequence length="479" mass="53438">MPTTRSTSKRSILPVAGQRVGINRLPPEVLSTIFVICNRTWDLSDGNWSVFVCQTVLPATCSYWRKVALETPALWTKVTLSEPVPWRFSELCLARAGPASLLDIEIDMREDFWAETEEGTLEELAERAEGALAFIVKHGGVPARWKTFWMITDAFLAQLAVIKFFQKSRFPSLISLEMMFEGPDEFDDEDENTLIEEIGSQPKILFKEPPPQLRSVKLQGVPPPYLFGHPTRPQLAGLTHLVLRLEGLYPSLDDLNKMLAANPNLETLSLNSETIGESIKVGQKKSPKVHLPKLQSLSFISVASSSWTSHTLMMLDVPNVNSFGLILSVGQHSRQVGTRKLLNHIIGDGSQATPVPRFPSLRSLTLASEMQLGFEHEIADVLAAYPQLTALTLPICPSLAPLLKRPWLAPNLERLKAGVRNLVQLKKVVNSRCKAGLPLRTVLVEYLELEVKVKPSDLAQLRKHVDFAVVHDNDERLDD</sequence>
<dbReference type="SUPFAM" id="SSF52047">
    <property type="entry name" value="RNI-like"/>
    <property type="match status" value="1"/>
</dbReference>
<dbReference type="InterPro" id="IPR032675">
    <property type="entry name" value="LRR_dom_sf"/>
</dbReference>
<name>A0A8H3H715_9AGAM</name>
<organism evidence="1 2">
    <name type="scientific">Rhizoctonia solani</name>
    <dbReference type="NCBI Taxonomy" id="456999"/>
    <lineage>
        <taxon>Eukaryota</taxon>
        <taxon>Fungi</taxon>
        <taxon>Dikarya</taxon>
        <taxon>Basidiomycota</taxon>
        <taxon>Agaricomycotina</taxon>
        <taxon>Agaricomycetes</taxon>
        <taxon>Cantharellales</taxon>
        <taxon>Ceratobasidiaceae</taxon>
        <taxon>Rhizoctonia</taxon>
    </lineage>
</organism>
<accession>A0A8H3H715</accession>
<protein>
    <recommendedName>
        <fullName evidence="3">F-box domain-containing protein</fullName>
    </recommendedName>
</protein>
<evidence type="ECO:0000313" key="2">
    <source>
        <dbReference type="Proteomes" id="UP000663853"/>
    </source>
</evidence>
<comment type="caution">
    <text evidence="1">The sequence shown here is derived from an EMBL/GenBank/DDBJ whole genome shotgun (WGS) entry which is preliminary data.</text>
</comment>
<gene>
    <name evidence="1" type="ORF">RDB_LOCUS99686</name>
</gene>
<evidence type="ECO:0008006" key="3">
    <source>
        <dbReference type="Google" id="ProtNLM"/>
    </source>
</evidence>
<proteinExistence type="predicted"/>
<dbReference type="AlphaFoldDB" id="A0A8H3H715"/>
<evidence type="ECO:0000313" key="1">
    <source>
        <dbReference type="EMBL" id="CAE6489747.1"/>
    </source>
</evidence>
<reference evidence="1" key="1">
    <citation type="submission" date="2021-01" db="EMBL/GenBank/DDBJ databases">
        <authorList>
            <person name="Kaushik A."/>
        </authorList>
    </citation>
    <scope>NUCLEOTIDE SEQUENCE</scope>
    <source>
        <strain evidence="1">AG6-10EEA</strain>
    </source>
</reference>